<reference evidence="1" key="1">
    <citation type="submission" date="2020-01" db="EMBL/GenBank/DDBJ databases">
        <title>First Reported Case and Whole Genome of Weissella confusa in an Equid.</title>
        <authorList>
            <person name="Little S.V."/>
            <person name="Lawhon S.D."/>
        </authorList>
    </citation>
    <scope>NUCLEOTIDE SEQUENCE</scope>
    <source>
        <strain evidence="1">718955</strain>
    </source>
</reference>
<dbReference type="Proteomes" id="UP000719917">
    <property type="component" value="Unassembled WGS sequence"/>
</dbReference>
<dbReference type="EMBL" id="JAAAMQ010000020">
    <property type="protein sequence ID" value="NBA12177.1"/>
    <property type="molecule type" value="Genomic_DNA"/>
</dbReference>
<evidence type="ECO:0000313" key="2">
    <source>
        <dbReference type="Proteomes" id="UP000719917"/>
    </source>
</evidence>
<evidence type="ECO:0000313" key="1">
    <source>
        <dbReference type="EMBL" id="NBA12177.1"/>
    </source>
</evidence>
<organism evidence="1 2">
    <name type="scientific">Weissella confusa</name>
    <name type="common">Lactobacillus confusus</name>
    <dbReference type="NCBI Taxonomy" id="1583"/>
    <lineage>
        <taxon>Bacteria</taxon>
        <taxon>Bacillati</taxon>
        <taxon>Bacillota</taxon>
        <taxon>Bacilli</taxon>
        <taxon>Lactobacillales</taxon>
        <taxon>Lactobacillaceae</taxon>
        <taxon>Weissella</taxon>
    </lineage>
</organism>
<sequence length="97" mass="11626">MATKFQMTEDQQARKAEYQRNGWPQIMTREDIELYMQRQWLTIQKFYGSRPDWPVRKVGEVWSVPLDDWRGFLSAFYTGRVYEGLADVQYGGKYTDD</sequence>
<dbReference type="RefSeq" id="WP_056973101.1">
    <property type="nucleotide sequence ID" value="NZ_BJZE01000034.1"/>
</dbReference>
<gene>
    <name evidence="1" type="ORF">GTU77_08125</name>
</gene>
<accession>A0AAJ2YZ68</accession>
<dbReference type="AlphaFoldDB" id="A0AAJ2YZ68"/>
<comment type="caution">
    <text evidence="1">The sequence shown here is derived from an EMBL/GenBank/DDBJ whole genome shotgun (WGS) entry which is preliminary data.</text>
</comment>
<name>A0AAJ2YZ68_WEICO</name>
<protein>
    <submittedName>
        <fullName evidence="1">Uncharacterized protein</fullName>
    </submittedName>
</protein>
<proteinExistence type="predicted"/>